<evidence type="ECO:0000256" key="6">
    <source>
        <dbReference type="ARBA" id="ARBA00022691"/>
    </source>
</evidence>
<dbReference type="InterPro" id="IPR023780">
    <property type="entry name" value="Chromo_domain"/>
</dbReference>
<keyword evidence="10 12" id="KW-0539">Nucleus</keyword>
<feature type="binding site" evidence="13">
    <location>
        <position position="314"/>
    </location>
    <ligand>
        <name>Zn(2+)</name>
        <dbReference type="ChEBI" id="CHEBI:29105"/>
        <label>3</label>
    </ligand>
</feature>
<dbReference type="Gene3D" id="2.170.270.10">
    <property type="entry name" value="SET domain"/>
    <property type="match status" value="1"/>
</dbReference>
<feature type="binding site" evidence="13">
    <location>
        <position position="304"/>
    </location>
    <ligand>
        <name>Zn(2+)</name>
        <dbReference type="ChEBI" id="CHEBI:29105"/>
        <label>2</label>
    </ligand>
</feature>
<evidence type="ECO:0000256" key="13">
    <source>
        <dbReference type="PIRSR" id="PIRSR009343-2"/>
    </source>
</evidence>
<evidence type="ECO:0000259" key="15">
    <source>
        <dbReference type="PROSITE" id="PS50280"/>
    </source>
</evidence>
<feature type="domain" description="Pre-SET" evidence="16">
    <location>
        <begin position="260"/>
        <end position="322"/>
    </location>
</feature>
<keyword evidence="4 12" id="KW-0489">Methyltransferase</keyword>
<feature type="binding site" evidence="13">
    <location>
        <position position="277"/>
    </location>
    <ligand>
        <name>Zn(2+)</name>
        <dbReference type="ChEBI" id="CHEBI:29105"/>
        <label>1</label>
    </ligand>
</feature>
<dbReference type="PROSITE" id="PS50868">
    <property type="entry name" value="POST_SET"/>
    <property type="match status" value="1"/>
</dbReference>
<comment type="similarity">
    <text evidence="12">Belongs to the class V-like SAM-binding methyltransferase superfamily. Histone-lysine methyltransferase family. Suvar3-9 subfamily.</text>
</comment>
<evidence type="ECO:0000259" key="14">
    <source>
        <dbReference type="PROSITE" id="PS50013"/>
    </source>
</evidence>
<dbReference type="InterPro" id="IPR011381">
    <property type="entry name" value="H3-K9_MeTrfase_SUV39H1/2-like"/>
</dbReference>
<feature type="binding site" evidence="13">
    <location>
        <position position="304"/>
    </location>
    <ligand>
        <name>Zn(2+)</name>
        <dbReference type="ChEBI" id="CHEBI:29105"/>
        <label>3</label>
    </ligand>
</feature>
<keyword evidence="3" id="KW-0158">Chromosome</keyword>
<dbReference type="Pfam" id="PF00856">
    <property type="entry name" value="SET"/>
    <property type="match status" value="1"/>
</dbReference>
<dbReference type="PROSITE" id="PS50867">
    <property type="entry name" value="PRE_SET"/>
    <property type="match status" value="1"/>
</dbReference>
<dbReference type="GO" id="GO:0032259">
    <property type="term" value="P:methylation"/>
    <property type="evidence" value="ECO:0007669"/>
    <property type="project" value="UniProtKB-KW"/>
</dbReference>
<evidence type="ECO:0000256" key="1">
    <source>
        <dbReference type="ARBA" id="ARBA00004123"/>
    </source>
</evidence>
<dbReference type="AlphaFoldDB" id="A0A6F9DUK8"/>
<evidence type="ECO:0000256" key="5">
    <source>
        <dbReference type="ARBA" id="ARBA00022679"/>
    </source>
</evidence>
<dbReference type="Pfam" id="PF00385">
    <property type="entry name" value="Chromo"/>
    <property type="match status" value="1"/>
</dbReference>
<gene>
    <name evidence="18" type="primary">Suv39h2</name>
</gene>
<dbReference type="Gene3D" id="2.40.50.40">
    <property type="match status" value="1"/>
</dbReference>
<keyword evidence="5 12" id="KW-0808">Transferase</keyword>
<dbReference type="PIRSF" id="PIRSF009343">
    <property type="entry name" value="SUV39_SET"/>
    <property type="match status" value="1"/>
</dbReference>
<keyword evidence="8 12" id="KW-0862">Zinc</keyword>
<feature type="binding site" evidence="13">
    <location>
        <position position="262"/>
    </location>
    <ligand>
        <name>Zn(2+)</name>
        <dbReference type="ChEBI" id="CHEBI:29105"/>
        <label>2</label>
    </ligand>
</feature>
<feature type="domain" description="Chromo" evidence="14">
    <location>
        <begin position="102"/>
        <end position="149"/>
    </location>
</feature>
<keyword evidence="11" id="KW-0137">Centromere</keyword>
<dbReference type="GO" id="GO:0005634">
    <property type="term" value="C:nucleus"/>
    <property type="evidence" value="ECO:0007669"/>
    <property type="project" value="UniProtKB-SubCell"/>
</dbReference>
<organism evidence="18">
    <name type="scientific">Phallusia mammillata</name>
    <dbReference type="NCBI Taxonomy" id="59560"/>
    <lineage>
        <taxon>Eukaryota</taxon>
        <taxon>Metazoa</taxon>
        <taxon>Chordata</taxon>
        <taxon>Tunicata</taxon>
        <taxon>Ascidiacea</taxon>
        <taxon>Phlebobranchia</taxon>
        <taxon>Ascidiidae</taxon>
        <taxon>Phallusia</taxon>
    </lineage>
</organism>
<dbReference type="EMBL" id="LR790856">
    <property type="protein sequence ID" value="CAB3266718.1"/>
    <property type="molecule type" value="mRNA"/>
</dbReference>
<dbReference type="InterPro" id="IPR046341">
    <property type="entry name" value="SET_dom_sf"/>
</dbReference>
<evidence type="ECO:0000256" key="2">
    <source>
        <dbReference type="ARBA" id="ARBA00004584"/>
    </source>
</evidence>
<dbReference type="InterPro" id="IPR016197">
    <property type="entry name" value="Chromo-like_dom_sf"/>
</dbReference>
<feature type="binding site" evidence="13">
    <location>
        <position position="264"/>
    </location>
    <ligand>
        <name>Zn(2+)</name>
        <dbReference type="ChEBI" id="CHEBI:29105"/>
        <label>1</label>
    </ligand>
</feature>
<dbReference type="CDD" id="cd10542">
    <property type="entry name" value="SET_SUV39H"/>
    <property type="match status" value="1"/>
</dbReference>
<evidence type="ECO:0000256" key="4">
    <source>
        <dbReference type="ARBA" id="ARBA00022603"/>
    </source>
</evidence>
<comment type="catalytic activity">
    <reaction evidence="12">
        <text>L-lysyl(9)-[histone H3] + 3 S-adenosyl-L-methionine = N(6),N(6),N(6)-trimethyl-L-lysyl(9)-[histone H3] + 3 S-adenosyl-L-homocysteine + 3 H(+)</text>
        <dbReference type="Rhea" id="RHEA:60276"/>
        <dbReference type="Rhea" id="RHEA-COMP:15538"/>
        <dbReference type="Rhea" id="RHEA-COMP:15546"/>
        <dbReference type="ChEBI" id="CHEBI:15378"/>
        <dbReference type="ChEBI" id="CHEBI:29969"/>
        <dbReference type="ChEBI" id="CHEBI:57856"/>
        <dbReference type="ChEBI" id="CHEBI:59789"/>
        <dbReference type="ChEBI" id="CHEBI:61961"/>
        <dbReference type="EC" id="2.1.1.355"/>
    </reaction>
</comment>
<dbReference type="GO" id="GO:0000775">
    <property type="term" value="C:chromosome, centromeric region"/>
    <property type="evidence" value="ECO:0007669"/>
    <property type="project" value="UniProtKB-SubCell"/>
</dbReference>
<dbReference type="Pfam" id="PF05033">
    <property type="entry name" value="Pre-SET"/>
    <property type="match status" value="1"/>
</dbReference>
<feature type="binding site" evidence="13">
    <location>
        <position position="410"/>
    </location>
    <ligand>
        <name>Zn(2+)</name>
        <dbReference type="ChEBI" id="CHEBI:29105"/>
        <label>4</label>
    </ligand>
</feature>
<reference evidence="18" key="1">
    <citation type="submission" date="2020-04" db="EMBL/GenBank/DDBJ databases">
        <authorList>
            <person name="Neveu A P."/>
        </authorList>
    </citation>
    <scope>NUCLEOTIDE SEQUENCE</scope>
    <source>
        <tissue evidence="18">Whole embryo</tissue>
    </source>
</reference>
<evidence type="ECO:0000256" key="9">
    <source>
        <dbReference type="ARBA" id="ARBA00022853"/>
    </source>
</evidence>
<dbReference type="PANTHER" id="PTHR46223">
    <property type="entry name" value="HISTONE-LYSINE N-METHYLTRANSFERASE SUV39H"/>
    <property type="match status" value="1"/>
</dbReference>
<evidence type="ECO:0000259" key="17">
    <source>
        <dbReference type="PROSITE" id="PS50868"/>
    </source>
</evidence>
<feature type="domain" description="SET" evidence="15">
    <location>
        <begin position="321"/>
        <end position="450"/>
    </location>
</feature>
<feature type="binding site" evidence="13">
    <location>
        <position position="308"/>
    </location>
    <ligand>
        <name>Zn(2+)</name>
        <dbReference type="ChEBI" id="CHEBI:29105"/>
        <label>2</label>
    </ligand>
</feature>
<evidence type="ECO:0000313" key="18">
    <source>
        <dbReference type="EMBL" id="CAB3266718.1"/>
    </source>
</evidence>
<feature type="binding site" evidence="13">
    <location>
        <position position="310"/>
    </location>
    <ligand>
        <name>Zn(2+)</name>
        <dbReference type="ChEBI" id="CHEBI:29105"/>
        <label>3</label>
    </ligand>
</feature>
<dbReference type="PANTHER" id="PTHR46223:SF4">
    <property type="entry name" value="HISTONE-LYSINE N-METHYLTRANSFERASE-RELATED"/>
    <property type="match status" value="1"/>
</dbReference>
<feature type="binding site" evidence="13">
    <location>
        <position position="278"/>
    </location>
    <ligand>
        <name>Zn(2+)</name>
        <dbReference type="ChEBI" id="CHEBI:29105"/>
        <label>2</label>
    </ligand>
</feature>
<comment type="subcellular location">
    <subcellularLocation>
        <location evidence="2">Chromosome</location>
        <location evidence="2">Centromere</location>
    </subcellularLocation>
    <subcellularLocation>
        <location evidence="1 12">Nucleus</location>
    </subcellularLocation>
</comment>
<protein>
    <recommendedName>
        <fullName evidence="12">Histone-lysine N-methyltransferase</fullName>
        <ecNumber evidence="12">2.1.1.355</ecNumber>
    </recommendedName>
</protein>
<evidence type="ECO:0000256" key="11">
    <source>
        <dbReference type="ARBA" id="ARBA00023328"/>
    </source>
</evidence>
<name>A0A6F9DUK8_9ASCI</name>
<dbReference type="InterPro" id="IPR001214">
    <property type="entry name" value="SET_dom"/>
</dbReference>
<feature type="domain" description="Post-SET" evidence="17">
    <location>
        <begin position="495"/>
        <end position="511"/>
    </location>
</feature>
<keyword evidence="7 12" id="KW-0479">Metal-binding</keyword>
<dbReference type="InterPro" id="IPR003616">
    <property type="entry name" value="Post-SET_dom"/>
</dbReference>
<dbReference type="InterPro" id="IPR000953">
    <property type="entry name" value="Chromo/chromo_shadow_dom"/>
</dbReference>
<accession>A0A6F9DUK8</accession>
<feature type="binding site" evidence="13">
    <location>
        <position position="262"/>
    </location>
    <ligand>
        <name>Zn(2+)</name>
        <dbReference type="ChEBI" id="CHEBI:29105"/>
        <label>1</label>
    </ligand>
</feature>
<dbReference type="SMART" id="SM00317">
    <property type="entry name" value="SET"/>
    <property type="match status" value="1"/>
</dbReference>
<evidence type="ECO:0000256" key="10">
    <source>
        <dbReference type="ARBA" id="ARBA00023242"/>
    </source>
</evidence>
<dbReference type="SMART" id="SM00298">
    <property type="entry name" value="CHROMO"/>
    <property type="match status" value="1"/>
</dbReference>
<dbReference type="SMART" id="SM00508">
    <property type="entry name" value="PostSET"/>
    <property type="match status" value="1"/>
</dbReference>
<dbReference type="GO" id="GO:0008270">
    <property type="term" value="F:zinc ion binding"/>
    <property type="evidence" value="ECO:0007669"/>
    <property type="project" value="UniProtKB-UniRule"/>
</dbReference>
<evidence type="ECO:0000256" key="12">
    <source>
        <dbReference type="PIRNR" id="PIRNR009343"/>
    </source>
</evidence>
<dbReference type="SMART" id="SM00468">
    <property type="entry name" value="PreSET"/>
    <property type="match status" value="1"/>
</dbReference>
<evidence type="ECO:0000256" key="7">
    <source>
        <dbReference type="ARBA" id="ARBA00022723"/>
    </source>
</evidence>
<dbReference type="CDD" id="cd00024">
    <property type="entry name" value="CD_CSD"/>
    <property type="match status" value="1"/>
</dbReference>
<evidence type="ECO:0000259" key="16">
    <source>
        <dbReference type="PROSITE" id="PS50867"/>
    </source>
</evidence>
<keyword evidence="6 12" id="KW-0949">S-adenosyl-L-methionine</keyword>
<proteinExistence type="evidence at transcript level"/>
<evidence type="ECO:0000256" key="3">
    <source>
        <dbReference type="ARBA" id="ARBA00022454"/>
    </source>
</evidence>
<dbReference type="InterPro" id="IPR007728">
    <property type="entry name" value="Pre-SET_dom"/>
</dbReference>
<keyword evidence="9 12" id="KW-0156">Chromatin regulator</keyword>
<dbReference type="SUPFAM" id="SSF82199">
    <property type="entry name" value="SET domain"/>
    <property type="match status" value="1"/>
</dbReference>
<dbReference type="PROSITE" id="PS50280">
    <property type="entry name" value="SET"/>
    <property type="match status" value="1"/>
</dbReference>
<dbReference type="EC" id="2.1.1.355" evidence="12"/>
<sequence length="511" mass="57942">MEPTEKKPKLHGQLKELHVPCIMVMEMLQDVAQKQGLKFECGPQKPKRTLTQAQTEWFYNKVPNSTINGKRQTQNKPEMCKKMLVKAHQIKATKMKKSCSFFEVEYIADFKVTNGKRHYLVKWVGWPKEANTWECVSNLNCPKLIQEFHCDYVKQLNNFLTSRKLTWSQLQKQRRKKRLLQHLYDMVPNNFRFQAQYALRKQEAQAKLLAWQTRMNAITRGAPLIAIENEVDLEPLPDSFIYLEQNIAGIGVNIPTDPLIGCDCVGSCSLPLEQGECCPGTHKGKPAYQNGLVKLKPGKPIFECNSRCQCGLSCPNRIVQKGPQIAMSLFRTSNGKGWGVKALEPVMKGTFVMEYVGEVITNDEAEIRGKIYDNAGITYLFDLDFYDEENPLTVDATNYGNISHFVNHSCSPNLQVYNVFVDNIDPAFPRIALFARRNIAINEEFTFDYQMTGDMTDGQEDVVTNITEASSGILMAEDDTASDVSRSSSCSSIMKRTKCLCGSSNCRGWLI</sequence>
<dbReference type="PROSITE" id="PS50013">
    <property type="entry name" value="CHROMO_2"/>
    <property type="match status" value="1"/>
</dbReference>
<dbReference type="SUPFAM" id="SSF54160">
    <property type="entry name" value="Chromo domain-like"/>
    <property type="match status" value="1"/>
</dbReference>
<evidence type="ECO:0000256" key="8">
    <source>
        <dbReference type="ARBA" id="ARBA00022833"/>
    </source>
</evidence>
<dbReference type="InterPro" id="IPR050973">
    <property type="entry name" value="H3K9_Histone-Lys_N-MTase"/>
</dbReference>
<dbReference type="GO" id="GO:0140949">
    <property type="term" value="F:histone H3K9 trimethyltransferase activity"/>
    <property type="evidence" value="ECO:0007669"/>
    <property type="project" value="UniProtKB-EC"/>
</dbReference>